<protein>
    <recommendedName>
        <fullName evidence="3">DNA repair protein RadA</fullName>
    </recommendedName>
</protein>
<dbReference type="InterPro" id="IPR014721">
    <property type="entry name" value="Ribsml_uS5_D2-typ_fold_subgr"/>
</dbReference>
<gene>
    <name evidence="1" type="ORF">CO179_04620</name>
</gene>
<reference evidence="2" key="1">
    <citation type="submission" date="2017-09" db="EMBL/GenBank/DDBJ databases">
        <title>Depth-based differentiation of microbial function through sediment-hosted aquifers and enrichment of novel symbionts in the deep terrestrial subsurface.</title>
        <authorList>
            <person name="Probst A.J."/>
            <person name="Ladd B."/>
            <person name="Jarett J.K."/>
            <person name="Geller-Mcgrath D.E."/>
            <person name="Sieber C.M.K."/>
            <person name="Emerson J.B."/>
            <person name="Anantharaman K."/>
            <person name="Thomas B.C."/>
            <person name="Malmstrom R."/>
            <person name="Stieglmeier M."/>
            <person name="Klingl A."/>
            <person name="Woyke T."/>
            <person name="Ryan C.M."/>
            <person name="Banfield J.F."/>
        </authorList>
    </citation>
    <scope>NUCLEOTIDE SEQUENCE [LARGE SCALE GENOMIC DNA]</scope>
</reference>
<name>A0A2M7X0P3_UNCKA</name>
<comment type="caution">
    <text evidence="1">The sequence shown here is derived from an EMBL/GenBank/DDBJ whole genome shotgun (WGS) entry which is preliminary data.</text>
</comment>
<dbReference type="Gene3D" id="3.30.230.10">
    <property type="match status" value="1"/>
</dbReference>
<dbReference type="InterPro" id="IPR020568">
    <property type="entry name" value="Ribosomal_Su5_D2-typ_SF"/>
</dbReference>
<dbReference type="SUPFAM" id="SSF54211">
    <property type="entry name" value="Ribosomal protein S5 domain 2-like"/>
    <property type="match status" value="1"/>
</dbReference>
<evidence type="ECO:0008006" key="3">
    <source>
        <dbReference type="Google" id="ProtNLM"/>
    </source>
</evidence>
<organism evidence="1 2">
    <name type="scientific">candidate division WWE3 bacterium CG_4_9_14_3_um_filter_39_7</name>
    <dbReference type="NCBI Taxonomy" id="1975080"/>
    <lineage>
        <taxon>Bacteria</taxon>
        <taxon>Katanobacteria</taxon>
    </lineage>
</organism>
<proteinExistence type="predicted"/>
<evidence type="ECO:0000313" key="2">
    <source>
        <dbReference type="Proteomes" id="UP000231195"/>
    </source>
</evidence>
<dbReference type="Proteomes" id="UP000231195">
    <property type="component" value="Unassembled WGS sequence"/>
</dbReference>
<accession>A0A2M7X0P3</accession>
<sequence length="83" mass="9111">MYICESLEYDIYINISGGFKVDDPALDMPVCLAVASAIKDKPIPHENVYFGEVGLLGEVKPVSHKDARLAEIKKRGFTAAKRG</sequence>
<dbReference type="EMBL" id="PFWZ01000156">
    <property type="protein sequence ID" value="PJA39728.1"/>
    <property type="molecule type" value="Genomic_DNA"/>
</dbReference>
<dbReference type="AlphaFoldDB" id="A0A2M7X0P3"/>
<evidence type="ECO:0000313" key="1">
    <source>
        <dbReference type="EMBL" id="PJA39728.1"/>
    </source>
</evidence>